<keyword evidence="3" id="KW-0012">Acyltransferase</keyword>
<dbReference type="Proteomes" id="UP001500320">
    <property type="component" value="Unassembled WGS sequence"/>
</dbReference>
<feature type="transmembrane region" description="Helical" evidence="1">
    <location>
        <begin position="209"/>
        <end position="228"/>
    </location>
</feature>
<feature type="transmembrane region" description="Helical" evidence="1">
    <location>
        <begin position="240"/>
        <end position="263"/>
    </location>
</feature>
<keyword evidence="1" id="KW-1133">Transmembrane helix</keyword>
<proteinExistence type="predicted"/>
<feature type="transmembrane region" description="Helical" evidence="1">
    <location>
        <begin position="307"/>
        <end position="324"/>
    </location>
</feature>
<feature type="domain" description="Acyltransferase 3" evidence="2">
    <location>
        <begin position="10"/>
        <end position="321"/>
    </location>
</feature>
<comment type="caution">
    <text evidence="3">The sequence shown here is derived from an EMBL/GenBank/DDBJ whole genome shotgun (WGS) entry which is preliminary data.</text>
</comment>
<feature type="transmembrane region" description="Helical" evidence="1">
    <location>
        <begin position="12"/>
        <end position="29"/>
    </location>
</feature>
<dbReference type="InterPro" id="IPR002656">
    <property type="entry name" value="Acyl_transf_3_dom"/>
</dbReference>
<gene>
    <name evidence="3" type="ORF">GCM10010466_01020</name>
</gene>
<protein>
    <submittedName>
        <fullName evidence="3">Acyltransferase</fullName>
    </submittedName>
</protein>
<feature type="transmembrane region" description="Helical" evidence="1">
    <location>
        <begin position="159"/>
        <end position="177"/>
    </location>
</feature>
<feature type="transmembrane region" description="Helical" evidence="1">
    <location>
        <begin position="49"/>
        <end position="68"/>
    </location>
</feature>
<sequence length="371" mass="39934">MRSSFSTRLAEIDLLRFAAAASVLAFHFVEMKAWGDVRFEGLRKISTFGVYGVHLFFMISGFVILMSVWGRTAGEFAVSRIARLYPAYWLSVGVLGALSLTGLYGPALAPWEILANLTMVQQGLGIRDLGAVYWTLWAELRFYLLIGVLALVGVTYRRCVIFMAGWLVLALTATAAKSPLLEFLFMPWCAPYFIAGMALHLIHRAGSSAVPWAFVGVSWILAVVEAVTEGGARVREYHGAAAGPYLIAGVLTLVFVVMALAATGRLSRLRRLPSLVTLGALTYPLYLLHLPVGALVIGAAAPHLPKWAALAAATLAALLVAHLVSSRLEPPAMRALRSALTSSMVTIRQQDAAAREVAGTQPLGTPSKVRA</sequence>
<feature type="transmembrane region" description="Helical" evidence="1">
    <location>
        <begin position="275"/>
        <end position="301"/>
    </location>
</feature>
<keyword evidence="1" id="KW-0812">Transmembrane</keyword>
<dbReference type="PANTHER" id="PTHR23028:SF53">
    <property type="entry name" value="ACYL_TRANSF_3 DOMAIN-CONTAINING PROTEIN"/>
    <property type="match status" value="1"/>
</dbReference>
<evidence type="ECO:0000259" key="2">
    <source>
        <dbReference type="Pfam" id="PF01757"/>
    </source>
</evidence>
<evidence type="ECO:0000313" key="4">
    <source>
        <dbReference type="Proteomes" id="UP001500320"/>
    </source>
</evidence>
<evidence type="ECO:0000256" key="1">
    <source>
        <dbReference type="SAM" id="Phobius"/>
    </source>
</evidence>
<name>A0ABP6MHB2_9ACTN</name>
<organism evidence="3 4">
    <name type="scientific">Planomonospora alba</name>
    <dbReference type="NCBI Taxonomy" id="161354"/>
    <lineage>
        <taxon>Bacteria</taxon>
        <taxon>Bacillati</taxon>
        <taxon>Actinomycetota</taxon>
        <taxon>Actinomycetes</taxon>
        <taxon>Streptosporangiales</taxon>
        <taxon>Streptosporangiaceae</taxon>
        <taxon>Planomonospora</taxon>
    </lineage>
</organism>
<reference evidence="4" key="1">
    <citation type="journal article" date="2019" name="Int. J. Syst. Evol. Microbiol.">
        <title>The Global Catalogue of Microorganisms (GCM) 10K type strain sequencing project: providing services to taxonomists for standard genome sequencing and annotation.</title>
        <authorList>
            <consortium name="The Broad Institute Genomics Platform"/>
            <consortium name="The Broad Institute Genome Sequencing Center for Infectious Disease"/>
            <person name="Wu L."/>
            <person name="Ma J."/>
        </authorList>
    </citation>
    <scope>NUCLEOTIDE SEQUENCE [LARGE SCALE GENOMIC DNA]</scope>
    <source>
        <strain evidence="4">JCM 9373</strain>
    </source>
</reference>
<keyword evidence="1" id="KW-0472">Membrane</keyword>
<evidence type="ECO:0000313" key="3">
    <source>
        <dbReference type="EMBL" id="GAA3113717.1"/>
    </source>
</evidence>
<keyword evidence="3" id="KW-0808">Transferase</keyword>
<keyword evidence="4" id="KW-1185">Reference proteome</keyword>
<dbReference type="InterPro" id="IPR050879">
    <property type="entry name" value="Acyltransferase_3"/>
</dbReference>
<dbReference type="GO" id="GO:0016746">
    <property type="term" value="F:acyltransferase activity"/>
    <property type="evidence" value="ECO:0007669"/>
    <property type="project" value="UniProtKB-KW"/>
</dbReference>
<dbReference type="Pfam" id="PF01757">
    <property type="entry name" value="Acyl_transf_3"/>
    <property type="match status" value="1"/>
</dbReference>
<feature type="transmembrane region" description="Helical" evidence="1">
    <location>
        <begin position="131"/>
        <end position="152"/>
    </location>
</feature>
<feature type="transmembrane region" description="Helical" evidence="1">
    <location>
        <begin position="183"/>
        <end position="202"/>
    </location>
</feature>
<accession>A0ABP6MHB2</accession>
<feature type="transmembrane region" description="Helical" evidence="1">
    <location>
        <begin position="88"/>
        <end position="111"/>
    </location>
</feature>
<dbReference type="PANTHER" id="PTHR23028">
    <property type="entry name" value="ACETYLTRANSFERASE"/>
    <property type="match status" value="1"/>
</dbReference>
<dbReference type="RefSeq" id="WP_344854615.1">
    <property type="nucleotide sequence ID" value="NZ_BAAAUT010000001.1"/>
</dbReference>
<dbReference type="EMBL" id="BAAAUT010000001">
    <property type="protein sequence ID" value="GAA3113717.1"/>
    <property type="molecule type" value="Genomic_DNA"/>
</dbReference>